<proteinExistence type="predicted"/>
<dbReference type="EMBL" id="UINC01144436">
    <property type="protein sequence ID" value="SVD33944.1"/>
    <property type="molecule type" value="Genomic_DNA"/>
</dbReference>
<sequence length="80" mass="9504">MKTTQAGLARICGVSRSAIWHRVQKGHLRPDENGLLDVSRSRRALKRRRSRIFIPYNERELLEIEKPAIQDLLFKFYLRK</sequence>
<gene>
    <name evidence="1" type="ORF">METZ01_LOCUS386798</name>
</gene>
<protein>
    <submittedName>
        <fullName evidence="1">Uncharacterized protein</fullName>
    </submittedName>
</protein>
<reference evidence="1" key="1">
    <citation type="submission" date="2018-05" db="EMBL/GenBank/DDBJ databases">
        <authorList>
            <person name="Lanie J.A."/>
            <person name="Ng W.-L."/>
            <person name="Kazmierczak K.M."/>
            <person name="Andrzejewski T.M."/>
            <person name="Davidsen T.M."/>
            <person name="Wayne K.J."/>
            <person name="Tettelin H."/>
            <person name="Glass J.I."/>
            <person name="Rusch D."/>
            <person name="Podicherti R."/>
            <person name="Tsui H.-C.T."/>
            <person name="Winkler M.E."/>
        </authorList>
    </citation>
    <scope>NUCLEOTIDE SEQUENCE</scope>
</reference>
<organism evidence="1">
    <name type="scientific">marine metagenome</name>
    <dbReference type="NCBI Taxonomy" id="408172"/>
    <lineage>
        <taxon>unclassified sequences</taxon>
        <taxon>metagenomes</taxon>
        <taxon>ecological metagenomes</taxon>
    </lineage>
</organism>
<evidence type="ECO:0000313" key="1">
    <source>
        <dbReference type="EMBL" id="SVD33944.1"/>
    </source>
</evidence>
<name>A0A382UI29_9ZZZZ</name>
<dbReference type="AlphaFoldDB" id="A0A382UI29"/>
<accession>A0A382UI29</accession>